<evidence type="ECO:0000256" key="1">
    <source>
        <dbReference type="SAM" id="MobiDB-lite"/>
    </source>
</evidence>
<dbReference type="Proteomes" id="UP000298327">
    <property type="component" value="Unassembled WGS sequence"/>
</dbReference>
<feature type="region of interest" description="Disordered" evidence="1">
    <location>
        <begin position="679"/>
        <end position="746"/>
    </location>
</feature>
<feature type="compositionally biased region" description="Polar residues" evidence="1">
    <location>
        <begin position="730"/>
        <end position="746"/>
    </location>
</feature>
<proteinExistence type="predicted"/>
<evidence type="ECO:0000313" key="3">
    <source>
        <dbReference type="Proteomes" id="UP000298327"/>
    </source>
</evidence>
<reference evidence="2 3" key="1">
    <citation type="submission" date="2019-02" db="EMBL/GenBank/DDBJ databases">
        <title>Genome sequencing of the rare red list fungi Dentipellis fragilis.</title>
        <authorList>
            <person name="Buettner E."/>
            <person name="Kellner H."/>
        </authorList>
    </citation>
    <scope>NUCLEOTIDE SEQUENCE [LARGE SCALE GENOMIC DNA]</scope>
    <source>
        <strain evidence="2 3">DSM 105465</strain>
    </source>
</reference>
<gene>
    <name evidence="2" type="ORF">EVG20_g10784</name>
</gene>
<dbReference type="EMBL" id="SEOQ01001411">
    <property type="protein sequence ID" value="TFY51908.1"/>
    <property type="molecule type" value="Genomic_DNA"/>
</dbReference>
<keyword evidence="3" id="KW-1185">Reference proteome</keyword>
<evidence type="ECO:0000313" key="2">
    <source>
        <dbReference type="EMBL" id="TFY51908.1"/>
    </source>
</evidence>
<organism evidence="2 3">
    <name type="scientific">Dentipellis fragilis</name>
    <dbReference type="NCBI Taxonomy" id="205917"/>
    <lineage>
        <taxon>Eukaryota</taxon>
        <taxon>Fungi</taxon>
        <taxon>Dikarya</taxon>
        <taxon>Basidiomycota</taxon>
        <taxon>Agaricomycotina</taxon>
        <taxon>Agaricomycetes</taxon>
        <taxon>Russulales</taxon>
        <taxon>Hericiaceae</taxon>
        <taxon>Dentipellis</taxon>
    </lineage>
</organism>
<name>A0A4Y9XQ58_9AGAM</name>
<accession>A0A4Y9XQ58</accession>
<dbReference type="AlphaFoldDB" id="A0A4Y9XQ58"/>
<protein>
    <submittedName>
        <fullName evidence="2">Uncharacterized protein</fullName>
    </submittedName>
</protein>
<sequence>MSVFEPATVQSQIKLVLPASERKQFEQAWKAGAEEQHEWEAHVTQYVTFLWDRTKVHGNAKKGTEPSTLSKNIPLYGPQFVPPTYLHVQKRDGTPDILLSLAYLKPLHVVHPFYYPNLAACPQCGSAKTLWDSWTSTGPWEVHGVRREEHVIGYQLRCKVCEELYGPMDPKAGGKKSHCFATMNAMFWKGKEHWELPRGLPIFHHRCVVTRDLFDLIIEMRPAMTSHGLAERVKQLHLLEYQQSMLEYLQKYRDQRKKLWSDVRLKELSSPSDAQGYADKPISDDLISDLFLDFAARTRHSEAADYLKTLAGEVLSLDHTFRSADKVTVVDASKARLKLLKGGLLSVVNESNKIISWRLCQSGAHVEIQELLQGLKRRYIALGKPFPEVFVADNCCHVRNAILKAFPDAVIVLDVYHFLIRYLATVLGGTKNPHRSHIAKDVVDSILISRAEKGQPAKYWDKEEQEARLQMMYEKWAAVEGVWSAASSQAHAVQLQHVKKGCLSRPRQDIRADGSRIEGTHKHWNSIQRSFASGLELFAELGQDECLRRNVRIGFSAAEPGSFLALTHGSHHVRLTDHISALWNSMITKEKPSEDGLNPLLSRMTLPAINSEETFGLVKSDYTTMFSGLSQANNEDFDEGDIMTSIANQEIEDREIMQRMNVDPALAFVPQKSRRHQPCAAPASTKEEPIVRTSPPCSLESAAAESHGPTMDSQSSGMLEAFFPHRKDPSSTTTAALPSQPCDTNKNVDALAQPVPRPQKEGRLTRSEALFASITGVNPSSLSISSKDEFFLFMEMRQEFQWASFGMTSHKWVLATKEYNMRLAERLKSSSLIPKNPRTLFEKLGAIEAVVIQRVSTGNYMSRKNDETFWRKHCTAVALFKEEVQEMTDAKPRKPQMCTRCRTVKYPGGKGLDLNHKKHCCADGVKSTLPNSGKAKTNGSKGGKDGKGKECAGVDGAVGTDDSAVSTAGASASTSVAVSSIVLQETLPVYPQPQGVFSGGSHFHPLIFLPTIRALYEKIIIGRVAFDDLDMEEQAFSKMFTNRSVKVDGRVLFKLFDYLTESPQVPRLIVKHEGGRHLHVDCLNEPGVV</sequence>
<dbReference type="OrthoDB" id="2638305at2759"/>
<comment type="caution">
    <text evidence="2">The sequence shown here is derived from an EMBL/GenBank/DDBJ whole genome shotgun (WGS) entry which is preliminary data.</text>
</comment>